<evidence type="ECO:0000256" key="1">
    <source>
        <dbReference type="SAM" id="Phobius"/>
    </source>
</evidence>
<gene>
    <name evidence="2" type="ORF">ACFQDM_08105</name>
</gene>
<dbReference type="RefSeq" id="WP_377377824.1">
    <property type="nucleotide sequence ID" value="NZ_JBHSSW010000009.1"/>
</dbReference>
<organism evidence="2 3">
    <name type="scientific">Ponticaulis profundi</name>
    <dbReference type="NCBI Taxonomy" id="2665222"/>
    <lineage>
        <taxon>Bacteria</taxon>
        <taxon>Pseudomonadati</taxon>
        <taxon>Pseudomonadota</taxon>
        <taxon>Alphaproteobacteria</taxon>
        <taxon>Hyphomonadales</taxon>
        <taxon>Hyphomonadaceae</taxon>
        <taxon>Ponticaulis</taxon>
    </lineage>
</organism>
<accession>A0ABW1S9V8</accession>
<comment type="caution">
    <text evidence="2">The sequence shown here is derived from an EMBL/GenBank/DDBJ whole genome shotgun (WGS) entry which is preliminary data.</text>
</comment>
<protein>
    <submittedName>
        <fullName evidence="2">Uncharacterized protein</fullName>
    </submittedName>
</protein>
<keyword evidence="1" id="KW-1133">Transmembrane helix</keyword>
<keyword evidence="1" id="KW-0472">Membrane</keyword>
<keyword evidence="1" id="KW-0812">Transmembrane</keyword>
<evidence type="ECO:0000313" key="2">
    <source>
        <dbReference type="EMBL" id="MFC6198037.1"/>
    </source>
</evidence>
<dbReference type="Proteomes" id="UP001596303">
    <property type="component" value="Unassembled WGS sequence"/>
</dbReference>
<keyword evidence="3" id="KW-1185">Reference proteome</keyword>
<evidence type="ECO:0000313" key="3">
    <source>
        <dbReference type="Proteomes" id="UP001596303"/>
    </source>
</evidence>
<feature type="transmembrane region" description="Helical" evidence="1">
    <location>
        <begin position="389"/>
        <end position="408"/>
    </location>
</feature>
<proteinExistence type="predicted"/>
<sequence length="412" mass="47353">MLRLQTIAPVISGFALKAGLDPKGDKYSAILDKLPRNSDTLLVPNRENGANTTEFDRLEQDDYDLRLLVWKPAPGADETQIVYHFYPNGICVVQASYTIARNYDCDFLQNEAHDLLKTSMKAHEDDLNHLLDDLRGRIPKEYLDDGDAPSRMTDENISWVSRAVILDPSLRSDPETQTFIRNWLKETVDYEDAEHIISGEADSSVSWVNYFFFDTDRVNVEDDLTCVRLAQCFFAAQYELNRQTQRAIVEATFSSKEIRSAKAKLSNARERMQFLHIQFRTNKSFLRRSRRRKLDDILEAWEFGELVRNGEKMIESCTDKISEITADRSERSAVMTDLILAFLALFTVIDLALSLISYSRNLMSNPALNYNDDRVSWILRFFASIDTDYVLTGGVISILILAGIYAYWKIER</sequence>
<reference evidence="3" key="1">
    <citation type="journal article" date="2019" name="Int. J. Syst. Evol. Microbiol.">
        <title>The Global Catalogue of Microorganisms (GCM) 10K type strain sequencing project: providing services to taxonomists for standard genome sequencing and annotation.</title>
        <authorList>
            <consortium name="The Broad Institute Genomics Platform"/>
            <consortium name="The Broad Institute Genome Sequencing Center for Infectious Disease"/>
            <person name="Wu L."/>
            <person name="Ma J."/>
        </authorList>
    </citation>
    <scope>NUCLEOTIDE SEQUENCE [LARGE SCALE GENOMIC DNA]</scope>
    <source>
        <strain evidence="3">CGMCC-1.15741</strain>
    </source>
</reference>
<feature type="transmembrane region" description="Helical" evidence="1">
    <location>
        <begin position="338"/>
        <end position="358"/>
    </location>
</feature>
<name>A0ABW1S9V8_9PROT</name>
<dbReference type="EMBL" id="JBHSSW010000009">
    <property type="protein sequence ID" value="MFC6198037.1"/>
    <property type="molecule type" value="Genomic_DNA"/>
</dbReference>